<gene>
    <name evidence="3" type="ORF">SI8410_11015432</name>
</gene>
<dbReference type="GO" id="GO:0005682">
    <property type="term" value="C:U5 snRNP"/>
    <property type="evidence" value="ECO:0007669"/>
    <property type="project" value="InterPro"/>
</dbReference>
<dbReference type="InterPro" id="IPR039905">
    <property type="entry name" value="CD2BP2/Lin1"/>
</dbReference>
<dbReference type="PANTHER" id="PTHR13138">
    <property type="entry name" value="PROTEIN LIN1"/>
    <property type="match status" value="1"/>
</dbReference>
<organism evidence="3 4">
    <name type="scientific">Spirodela intermedia</name>
    <name type="common">Intermediate duckweed</name>
    <dbReference type="NCBI Taxonomy" id="51605"/>
    <lineage>
        <taxon>Eukaryota</taxon>
        <taxon>Viridiplantae</taxon>
        <taxon>Streptophyta</taxon>
        <taxon>Embryophyta</taxon>
        <taxon>Tracheophyta</taxon>
        <taxon>Spermatophyta</taxon>
        <taxon>Magnoliopsida</taxon>
        <taxon>Liliopsida</taxon>
        <taxon>Araceae</taxon>
        <taxon>Lemnoideae</taxon>
        <taxon>Spirodela</taxon>
    </lineage>
</organism>
<sequence>MADGGKVSGVKRPFREDGNDEEDEKPSMEKKVRFPKGKKARKGSDVAAGGNGDDGAAAFGQWMNPELAVRERTKRRNQNREAELFREKVVGVEDIVGAEVQYEVNASFEDDGIRIEPFNLKQEREEGYFDAEGNYVEYVATNEIKDAWLDNVQVDLRLAEKKHEQTAKEEYDDLSAGDIGKIKRRIANALQPGETVLHALKRLKGPTGSKKDKMPEQIKRTFDQLTEDAMKLMEGGEYDVYYDKKETFEREAEGYERLAHAKEGPSQSSGISNPDLTSVEDIFSDAVGGESSSISQVAAGSLQANEITTKASSRDDDTFDMFGEEDENTTNDRQSDALPPQRPPEGSGALQNVHPEEAGEGNGTDYVFDESSGYYYSSSLGYYYDPASRLYCCAASGKWYSYDEGTGVYDEVQADLPNQAGEAAMDSS</sequence>
<keyword evidence="4" id="KW-1185">Reference proteome</keyword>
<feature type="region of interest" description="Disordered" evidence="1">
    <location>
        <begin position="308"/>
        <end position="367"/>
    </location>
</feature>
<protein>
    <recommendedName>
        <fullName evidence="2">OCRE domain-containing protein</fullName>
    </recommendedName>
</protein>
<evidence type="ECO:0000313" key="4">
    <source>
        <dbReference type="Proteomes" id="UP000663760"/>
    </source>
</evidence>
<dbReference type="InterPro" id="IPR041591">
    <property type="entry name" value="OCRE"/>
</dbReference>
<dbReference type="AlphaFoldDB" id="A0A7I8L6A1"/>
<dbReference type="Pfam" id="PF17780">
    <property type="entry name" value="OCRE"/>
    <property type="match status" value="1"/>
</dbReference>
<proteinExistence type="predicted"/>
<evidence type="ECO:0000313" key="3">
    <source>
        <dbReference type="EMBL" id="CAA7404754.1"/>
    </source>
</evidence>
<dbReference type="Proteomes" id="UP000663760">
    <property type="component" value="Chromosome 11"/>
</dbReference>
<dbReference type="EMBL" id="LR746274">
    <property type="protein sequence ID" value="CAA7404754.1"/>
    <property type="molecule type" value="Genomic_DNA"/>
</dbReference>
<reference evidence="3" key="1">
    <citation type="submission" date="2020-02" db="EMBL/GenBank/DDBJ databases">
        <authorList>
            <person name="Scholz U."/>
            <person name="Mascher M."/>
            <person name="Fiebig A."/>
        </authorList>
    </citation>
    <scope>NUCLEOTIDE SEQUENCE</scope>
</reference>
<evidence type="ECO:0000259" key="2">
    <source>
        <dbReference type="Pfam" id="PF17780"/>
    </source>
</evidence>
<name>A0A7I8L6A1_SPIIN</name>
<accession>A0A7I8L6A1</accession>
<evidence type="ECO:0000256" key="1">
    <source>
        <dbReference type="SAM" id="MobiDB-lite"/>
    </source>
</evidence>
<dbReference type="OrthoDB" id="331341at2759"/>
<dbReference type="PANTHER" id="PTHR13138:SF3">
    <property type="entry name" value="CD2 ANTIGEN CYTOPLASMIC TAIL-BINDING PROTEIN 2"/>
    <property type="match status" value="1"/>
</dbReference>
<feature type="compositionally biased region" description="Acidic residues" evidence="1">
    <location>
        <begin position="317"/>
        <end position="329"/>
    </location>
</feature>
<feature type="region of interest" description="Disordered" evidence="1">
    <location>
        <begin position="1"/>
        <end position="59"/>
    </location>
</feature>
<feature type="domain" description="OCRE" evidence="2">
    <location>
        <begin position="364"/>
        <end position="412"/>
    </location>
</feature>